<sequence length="163" mass="18986">MRVRNSIFIICATLLLCSCDEKRVFDEYKSFDGTWNKDSIASFEFEQQDTTSLYNMFINIRNNNDYPYNNIFLIVEMLEPGNERAKVDTLEYQMAYPDGTLMGEGFTDVKESKLWYKENQRFPVQGTYKVNIQQAVREADKIPGVEELPGIIDVGFRIESTEE</sequence>
<proteinExistence type="predicted"/>
<dbReference type="InterPro" id="IPR020018">
    <property type="entry name" value="Motility-assoc_lipoprot_GldH"/>
</dbReference>
<name>A0ABQ1JYD4_9FLAO</name>
<dbReference type="Pfam" id="PF14109">
    <property type="entry name" value="GldH_lipo"/>
    <property type="match status" value="1"/>
</dbReference>
<keyword evidence="1" id="KW-0449">Lipoprotein</keyword>
<keyword evidence="2" id="KW-1185">Reference proteome</keyword>
<protein>
    <submittedName>
        <fullName evidence="1">Gliding motility lipoprotein GldH</fullName>
    </submittedName>
</protein>
<comment type="caution">
    <text evidence="1">The sequence shown here is derived from an EMBL/GenBank/DDBJ whole genome shotgun (WGS) entry which is preliminary data.</text>
</comment>
<dbReference type="Proteomes" id="UP000615760">
    <property type="component" value="Unassembled WGS sequence"/>
</dbReference>
<reference evidence="2" key="1">
    <citation type="journal article" date="2019" name="Int. J. Syst. Evol. Microbiol.">
        <title>The Global Catalogue of Microorganisms (GCM) 10K type strain sequencing project: providing services to taxonomists for standard genome sequencing and annotation.</title>
        <authorList>
            <consortium name="The Broad Institute Genomics Platform"/>
            <consortium name="The Broad Institute Genome Sequencing Center for Infectious Disease"/>
            <person name="Wu L."/>
            <person name="Ma J."/>
        </authorList>
    </citation>
    <scope>NUCLEOTIDE SEQUENCE [LARGE SCALE GENOMIC DNA]</scope>
    <source>
        <strain evidence="2">CGMCC 1.15461</strain>
    </source>
</reference>
<evidence type="ECO:0000313" key="1">
    <source>
        <dbReference type="EMBL" id="GGB77893.1"/>
    </source>
</evidence>
<gene>
    <name evidence="1" type="primary">gldH</name>
    <name evidence="1" type="ORF">GCM10007424_17470</name>
</gene>
<dbReference type="RefSeq" id="WP_188620894.1">
    <property type="nucleotide sequence ID" value="NZ_BMJE01000004.1"/>
</dbReference>
<dbReference type="NCBIfam" id="TIGR03511">
    <property type="entry name" value="GldH_lipo"/>
    <property type="match status" value="1"/>
</dbReference>
<organism evidence="1 2">
    <name type="scientific">Flavobacterium suaedae</name>
    <dbReference type="NCBI Taxonomy" id="1767027"/>
    <lineage>
        <taxon>Bacteria</taxon>
        <taxon>Pseudomonadati</taxon>
        <taxon>Bacteroidota</taxon>
        <taxon>Flavobacteriia</taxon>
        <taxon>Flavobacteriales</taxon>
        <taxon>Flavobacteriaceae</taxon>
        <taxon>Flavobacterium</taxon>
    </lineage>
</organism>
<evidence type="ECO:0000313" key="2">
    <source>
        <dbReference type="Proteomes" id="UP000615760"/>
    </source>
</evidence>
<dbReference type="PROSITE" id="PS51257">
    <property type="entry name" value="PROKAR_LIPOPROTEIN"/>
    <property type="match status" value="1"/>
</dbReference>
<accession>A0ABQ1JYD4</accession>
<dbReference type="EMBL" id="BMJE01000004">
    <property type="protein sequence ID" value="GGB77893.1"/>
    <property type="molecule type" value="Genomic_DNA"/>
</dbReference>